<dbReference type="EMBL" id="MJEQ01037189">
    <property type="protein sequence ID" value="OIT01213.1"/>
    <property type="molecule type" value="Genomic_DNA"/>
</dbReference>
<keyword evidence="2" id="KW-1185">Reference proteome</keyword>
<dbReference type="SMR" id="A0A1J6I858"/>
<accession>A0A1J6I858</accession>
<evidence type="ECO:0000313" key="2">
    <source>
        <dbReference type="Proteomes" id="UP000187609"/>
    </source>
</evidence>
<dbReference type="AlphaFoldDB" id="A0A1J6I858"/>
<organism evidence="1 2">
    <name type="scientific">Nicotiana attenuata</name>
    <name type="common">Coyote tobacco</name>
    <dbReference type="NCBI Taxonomy" id="49451"/>
    <lineage>
        <taxon>Eukaryota</taxon>
        <taxon>Viridiplantae</taxon>
        <taxon>Streptophyta</taxon>
        <taxon>Embryophyta</taxon>
        <taxon>Tracheophyta</taxon>
        <taxon>Spermatophyta</taxon>
        <taxon>Magnoliopsida</taxon>
        <taxon>eudicotyledons</taxon>
        <taxon>Gunneridae</taxon>
        <taxon>Pentapetalae</taxon>
        <taxon>asterids</taxon>
        <taxon>lamiids</taxon>
        <taxon>Solanales</taxon>
        <taxon>Solanaceae</taxon>
        <taxon>Nicotianoideae</taxon>
        <taxon>Nicotianeae</taxon>
        <taxon>Nicotiana</taxon>
    </lineage>
</organism>
<name>A0A1J6I858_NICAT</name>
<reference evidence="1" key="1">
    <citation type="submission" date="2016-11" db="EMBL/GenBank/DDBJ databases">
        <title>The genome of Nicotiana attenuata.</title>
        <authorList>
            <person name="Xu S."/>
            <person name="Brockmoeller T."/>
            <person name="Gaquerel E."/>
            <person name="Navarro A."/>
            <person name="Kuhl H."/>
            <person name="Gase K."/>
            <person name="Ling Z."/>
            <person name="Zhou W."/>
            <person name="Kreitzer C."/>
            <person name="Stanke M."/>
            <person name="Tang H."/>
            <person name="Lyons E."/>
            <person name="Pandey P."/>
            <person name="Pandey S.P."/>
            <person name="Timmermann B."/>
            <person name="Baldwin I.T."/>
        </authorList>
    </citation>
    <scope>NUCLEOTIDE SEQUENCE [LARGE SCALE GENOMIC DNA]</scope>
    <source>
        <strain evidence="1">UT</strain>
    </source>
</reference>
<gene>
    <name evidence="1" type="ORF">A4A49_51757</name>
</gene>
<proteinExistence type="predicted"/>
<dbReference type="Gramene" id="OIT01213">
    <property type="protein sequence ID" value="OIT01213"/>
    <property type="gene ID" value="A4A49_51757"/>
</dbReference>
<sequence length="98" mass="11378">MTKRMNKKKVTGLTNKETRNRFIGDLAKLRTFTSLLPRRIGSELLPTRQTWCQNLYKVDRARAMVVRRACLSSGATEAFKRLFRGERKFIYLGQVLLG</sequence>
<protein>
    <submittedName>
        <fullName evidence="1">Uncharacterized protein</fullName>
    </submittedName>
</protein>
<comment type="caution">
    <text evidence="1">The sequence shown here is derived from an EMBL/GenBank/DDBJ whole genome shotgun (WGS) entry which is preliminary data.</text>
</comment>
<dbReference type="Proteomes" id="UP000187609">
    <property type="component" value="Unassembled WGS sequence"/>
</dbReference>
<evidence type="ECO:0000313" key="1">
    <source>
        <dbReference type="EMBL" id="OIT01213.1"/>
    </source>
</evidence>